<organism evidence="2 3">
    <name type="scientific">Leptotrichia trevisanii</name>
    <dbReference type="NCBI Taxonomy" id="109328"/>
    <lineage>
        <taxon>Bacteria</taxon>
        <taxon>Fusobacteriati</taxon>
        <taxon>Fusobacteriota</taxon>
        <taxon>Fusobacteriia</taxon>
        <taxon>Fusobacteriales</taxon>
        <taxon>Leptotrichiaceae</taxon>
        <taxon>Leptotrichia</taxon>
    </lineage>
</organism>
<reference evidence="2 3" key="1">
    <citation type="submission" date="2019-07" db="EMBL/GenBank/DDBJ databases">
        <title>Complete Genome Sequence of Leptotrichia trevisanii Strain JMUB3935.</title>
        <authorList>
            <person name="Watanabe S."/>
            <person name="Cui L."/>
        </authorList>
    </citation>
    <scope>NUCLEOTIDE SEQUENCE [LARGE SCALE GENOMIC DNA]</scope>
    <source>
        <strain evidence="2 3">JMUB3935</strain>
    </source>
</reference>
<keyword evidence="1" id="KW-0812">Transmembrane</keyword>
<gene>
    <name evidence="2" type="ORF">JMUB3935_1535</name>
</gene>
<dbReference type="Proteomes" id="UP000321378">
    <property type="component" value="Chromosome"/>
</dbReference>
<protein>
    <submittedName>
        <fullName evidence="2">Uncharacterized protein</fullName>
    </submittedName>
</protein>
<proteinExistence type="predicted"/>
<accession>A0A510KLK9</accession>
<name>A0A510KLK9_9FUSO</name>
<feature type="transmembrane region" description="Helical" evidence="1">
    <location>
        <begin position="31"/>
        <end position="49"/>
    </location>
</feature>
<evidence type="ECO:0000313" key="2">
    <source>
        <dbReference type="EMBL" id="BBM52556.1"/>
    </source>
</evidence>
<dbReference type="EMBL" id="AP019840">
    <property type="protein sequence ID" value="BBM52556.1"/>
    <property type="molecule type" value="Genomic_DNA"/>
</dbReference>
<dbReference type="RefSeq" id="WP_172619094.1">
    <property type="nucleotide sequence ID" value="NZ_AP019840.1"/>
</dbReference>
<keyword evidence="1" id="KW-1133">Transmembrane helix</keyword>
<keyword evidence="1" id="KW-0472">Membrane</keyword>
<dbReference type="AlphaFoldDB" id="A0A510KLK9"/>
<evidence type="ECO:0000256" key="1">
    <source>
        <dbReference type="SAM" id="Phobius"/>
    </source>
</evidence>
<evidence type="ECO:0000313" key="3">
    <source>
        <dbReference type="Proteomes" id="UP000321378"/>
    </source>
</evidence>
<sequence length="57" mass="6709">MLTVKNLIKIIFLITMTVLIQLEVIREKGHWIAGGNLAFPVLLAILLWWPSYFKKWK</sequence>
<feature type="transmembrane region" description="Helical" evidence="1">
    <location>
        <begin position="7"/>
        <end position="25"/>
    </location>
</feature>